<dbReference type="InterPro" id="IPR044068">
    <property type="entry name" value="CB"/>
</dbReference>
<dbReference type="GO" id="GO:0003677">
    <property type="term" value="F:DNA binding"/>
    <property type="evidence" value="ECO:0007669"/>
    <property type="project" value="UniProtKB-UniRule"/>
</dbReference>
<dbReference type="SUPFAM" id="SSF56349">
    <property type="entry name" value="DNA breaking-rejoining enzymes"/>
    <property type="match status" value="1"/>
</dbReference>
<protein>
    <submittedName>
        <fullName evidence="9">Site-specific integrase</fullName>
    </submittedName>
</protein>
<sequence>MIAHRAKMKYMDWLAQWLENYVRPSVKARTYEHYKRIAEQHIRGKIGGLALGALTPLVLQRFVTELLQSGNRKTGKGLSANSAKAVISVVQNSLRTANLLGLTAEYAADKLRRPKIAERRVECFTLDEQKKIESAVSESKKDKLYGILLCLYSGLRIGELIALRWSDIDFSKGVLTVSRSGRDGRGGLLIDEPKTISSRRTIPLPRQLLPVLKGVRRRSASPFVVSSGGKAVSVRSYQRSFELLLKKLGIPHKGFHSLRHTFATRALECGMDVKTLSEILGHKNPTVTLNRYAHSLMEHKADMMNRLGKLL</sequence>
<accession>A0A9D2AQL0</accession>
<evidence type="ECO:0000256" key="1">
    <source>
        <dbReference type="ARBA" id="ARBA00003283"/>
    </source>
</evidence>
<dbReference type="InterPro" id="IPR004107">
    <property type="entry name" value="Integrase_SAM-like_N"/>
</dbReference>
<dbReference type="InterPro" id="IPR050090">
    <property type="entry name" value="Tyrosine_recombinase_XerCD"/>
</dbReference>
<dbReference type="PROSITE" id="PS51898">
    <property type="entry name" value="TYR_RECOMBINASE"/>
    <property type="match status" value="1"/>
</dbReference>
<feature type="domain" description="Core-binding (CB)" evidence="8">
    <location>
        <begin position="8"/>
        <end position="98"/>
    </location>
</feature>
<evidence type="ECO:0000313" key="10">
    <source>
        <dbReference type="Proteomes" id="UP000824249"/>
    </source>
</evidence>
<dbReference type="GO" id="GO:0015074">
    <property type="term" value="P:DNA integration"/>
    <property type="evidence" value="ECO:0007669"/>
    <property type="project" value="UniProtKB-KW"/>
</dbReference>
<dbReference type="PANTHER" id="PTHR30349:SF64">
    <property type="entry name" value="PROPHAGE INTEGRASE INTD-RELATED"/>
    <property type="match status" value="1"/>
</dbReference>
<dbReference type="Gene3D" id="1.10.150.130">
    <property type="match status" value="1"/>
</dbReference>
<dbReference type="Proteomes" id="UP000824249">
    <property type="component" value="Unassembled WGS sequence"/>
</dbReference>
<gene>
    <name evidence="9" type="ORF">H9737_01170</name>
</gene>
<dbReference type="EMBL" id="DXFD01000016">
    <property type="protein sequence ID" value="HIX46285.1"/>
    <property type="molecule type" value="Genomic_DNA"/>
</dbReference>
<dbReference type="InterPro" id="IPR013762">
    <property type="entry name" value="Integrase-like_cat_sf"/>
</dbReference>
<evidence type="ECO:0000259" key="7">
    <source>
        <dbReference type="PROSITE" id="PS51898"/>
    </source>
</evidence>
<proteinExistence type="inferred from homology"/>
<dbReference type="Pfam" id="PF00589">
    <property type="entry name" value="Phage_integrase"/>
    <property type="match status" value="1"/>
</dbReference>
<evidence type="ECO:0000256" key="5">
    <source>
        <dbReference type="ARBA" id="ARBA00023172"/>
    </source>
</evidence>
<reference evidence="9" key="2">
    <citation type="submission" date="2021-04" db="EMBL/GenBank/DDBJ databases">
        <authorList>
            <person name="Gilroy R."/>
        </authorList>
    </citation>
    <scope>NUCLEOTIDE SEQUENCE</scope>
    <source>
        <strain evidence="9">26628</strain>
    </source>
</reference>
<dbReference type="InterPro" id="IPR010998">
    <property type="entry name" value="Integrase_recombinase_N"/>
</dbReference>
<comment type="similarity">
    <text evidence="2">Belongs to the 'phage' integrase family.</text>
</comment>
<organism evidence="9 10">
    <name type="scientific">Candidatus Borkfalkia faecigallinarum</name>
    <dbReference type="NCBI Taxonomy" id="2838509"/>
    <lineage>
        <taxon>Bacteria</taxon>
        <taxon>Bacillati</taxon>
        <taxon>Bacillota</taxon>
        <taxon>Clostridia</taxon>
        <taxon>Christensenellales</taxon>
        <taxon>Christensenellaceae</taxon>
        <taxon>Candidatus Borkfalkia</taxon>
    </lineage>
</organism>
<keyword evidence="3" id="KW-0229">DNA integration</keyword>
<evidence type="ECO:0000256" key="3">
    <source>
        <dbReference type="ARBA" id="ARBA00022908"/>
    </source>
</evidence>
<keyword evidence="5" id="KW-0233">DNA recombination</keyword>
<evidence type="ECO:0000256" key="4">
    <source>
        <dbReference type="ARBA" id="ARBA00023125"/>
    </source>
</evidence>
<evidence type="ECO:0000313" key="9">
    <source>
        <dbReference type="EMBL" id="HIX46285.1"/>
    </source>
</evidence>
<reference evidence="9" key="1">
    <citation type="journal article" date="2021" name="PeerJ">
        <title>Extensive microbial diversity within the chicken gut microbiome revealed by metagenomics and culture.</title>
        <authorList>
            <person name="Gilroy R."/>
            <person name="Ravi A."/>
            <person name="Getino M."/>
            <person name="Pursley I."/>
            <person name="Horton D.L."/>
            <person name="Alikhan N.F."/>
            <person name="Baker D."/>
            <person name="Gharbi K."/>
            <person name="Hall N."/>
            <person name="Watson M."/>
            <person name="Adriaenssens E.M."/>
            <person name="Foster-Nyarko E."/>
            <person name="Jarju S."/>
            <person name="Secka A."/>
            <person name="Antonio M."/>
            <person name="Oren A."/>
            <person name="Chaudhuri R.R."/>
            <person name="La Ragione R."/>
            <person name="Hildebrand F."/>
            <person name="Pallen M.J."/>
        </authorList>
    </citation>
    <scope>NUCLEOTIDE SEQUENCE</scope>
    <source>
        <strain evidence="9">26628</strain>
    </source>
</reference>
<dbReference type="CDD" id="cd01189">
    <property type="entry name" value="INT_ICEBs1_C_like"/>
    <property type="match status" value="1"/>
</dbReference>
<dbReference type="Gene3D" id="1.10.443.10">
    <property type="entry name" value="Intergrase catalytic core"/>
    <property type="match status" value="1"/>
</dbReference>
<comment type="caution">
    <text evidence="9">The sequence shown here is derived from an EMBL/GenBank/DDBJ whole genome shotgun (WGS) entry which is preliminary data.</text>
</comment>
<dbReference type="InterPro" id="IPR011010">
    <property type="entry name" value="DNA_brk_join_enz"/>
</dbReference>
<dbReference type="AlphaFoldDB" id="A0A9D2AQL0"/>
<dbReference type="PROSITE" id="PS51900">
    <property type="entry name" value="CB"/>
    <property type="match status" value="1"/>
</dbReference>
<dbReference type="PANTHER" id="PTHR30349">
    <property type="entry name" value="PHAGE INTEGRASE-RELATED"/>
    <property type="match status" value="1"/>
</dbReference>
<dbReference type="InterPro" id="IPR002104">
    <property type="entry name" value="Integrase_catalytic"/>
</dbReference>
<comment type="function">
    <text evidence="1">Site-specific tyrosine recombinase, which acts by catalyzing the cutting and rejoining of the recombining DNA molecules.</text>
</comment>
<evidence type="ECO:0000256" key="2">
    <source>
        <dbReference type="ARBA" id="ARBA00008857"/>
    </source>
</evidence>
<name>A0A9D2AQL0_9FIRM</name>
<feature type="domain" description="Tyr recombinase" evidence="7">
    <location>
        <begin position="119"/>
        <end position="305"/>
    </location>
</feature>
<evidence type="ECO:0000256" key="6">
    <source>
        <dbReference type="PROSITE-ProRule" id="PRU01248"/>
    </source>
</evidence>
<evidence type="ECO:0000259" key="8">
    <source>
        <dbReference type="PROSITE" id="PS51900"/>
    </source>
</evidence>
<keyword evidence="4 6" id="KW-0238">DNA-binding</keyword>
<dbReference type="Pfam" id="PF14659">
    <property type="entry name" value="Phage_int_SAM_3"/>
    <property type="match status" value="1"/>
</dbReference>
<dbReference type="GO" id="GO:0006310">
    <property type="term" value="P:DNA recombination"/>
    <property type="evidence" value="ECO:0007669"/>
    <property type="project" value="UniProtKB-KW"/>
</dbReference>